<dbReference type="AlphaFoldDB" id="A0A9W8PJT6"/>
<dbReference type="Proteomes" id="UP001152130">
    <property type="component" value="Unassembled WGS sequence"/>
</dbReference>
<sequence length="122" mass="13277">MKFIPVAIAFLSTLALAAPSTAGELEKRGCSCKKVGDEWICGGTTCPRALPDESHFQKRQCSCKKVAGEWICSGRKCPRSVPDEAELAKRQCSCKKLPNGEYICSGPKCVSKRGVSYMEEVD</sequence>
<dbReference type="EMBL" id="JAPDHF010000013">
    <property type="protein sequence ID" value="KAJ4009534.1"/>
    <property type="molecule type" value="Genomic_DNA"/>
</dbReference>
<name>A0A9W8PJT6_9HYPO</name>
<organism evidence="2 3">
    <name type="scientific">Fusarium irregulare</name>
    <dbReference type="NCBI Taxonomy" id="2494466"/>
    <lineage>
        <taxon>Eukaryota</taxon>
        <taxon>Fungi</taxon>
        <taxon>Dikarya</taxon>
        <taxon>Ascomycota</taxon>
        <taxon>Pezizomycotina</taxon>
        <taxon>Sordariomycetes</taxon>
        <taxon>Hypocreomycetidae</taxon>
        <taxon>Hypocreales</taxon>
        <taxon>Nectriaceae</taxon>
        <taxon>Fusarium</taxon>
        <taxon>Fusarium incarnatum-equiseti species complex</taxon>
    </lineage>
</organism>
<evidence type="ECO:0000313" key="3">
    <source>
        <dbReference type="Proteomes" id="UP001152130"/>
    </source>
</evidence>
<proteinExistence type="predicted"/>
<keyword evidence="3" id="KW-1185">Reference proteome</keyword>
<gene>
    <name evidence="2" type="ORF">NW766_008652</name>
</gene>
<comment type="caution">
    <text evidence="2">The sequence shown here is derived from an EMBL/GenBank/DDBJ whole genome shotgun (WGS) entry which is preliminary data.</text>
</comment>
<feature type="chain" id="PRO_5040733732" evidence="1">
    <location>
        <begin position="18"/>
        <end position="122"/>
    </location>
</feature>
<evidence type="ECO:0000313" key="2">
    <source>
        <dbReference type="EMBL" id="KAJ4009534.1"/>
    </source>
</evidence>
<protein>
    <submittedName>
        <fullName evidence="2">Uncharacterized protein</fullName>
    </submittedName>
</protein>
<feature type="signal peptide" evidence="1">
    <location>
        <begin position="1"/>
        <end position="17"/>
    </location>
</feature>
<keyword evidence="1" id="KW-0732">Signal</keyword>
<reference evidence="2" key="1">
    <citation type="submission" date="2022-10" db="EMBL/GenBank/DDBJ databases">
        <title>Fusarium specimens isolated from Avocado Roots.</title>
        <authorList>
            <person name="Stajich J."/>
            <person name="Roper C."/>
            <person name="Heimlech-Rivalta G."/>
        </authorList>
    </citation>
    <scope>NUCLEOTIDE SEQUENCE</scope>
    <source>
        <strain evidence="2">CF00143</strain>
    </source>
</reference>
<accession>A0A9W8PJT6</accession>
<evidence type="ECO:0000256" key="1">
    <source>
        <dbReference type="SAM" id="SignalP"/>
    </source>
</evidence>
<dbReference type="OrthoDB" id="3598746at2759"/>